<dbReference type="OrthoDB" id="9812956at2"/>
<dbReference type="AlphaFoldDB" id="A0A4R6B5E6"/>
<dbReference type="Pfam" id="PF11736">
    <property type="entry name" value="DUF3299"/>
    <property type="match status" value="1"/>
</dbReference>
<name>A0A4R6B5E6_9RHOB</name>
<dbReference type="EMBL" id="SMZO01000002">
    <property type="protein sequence ID" value="TDL91328.1"/>
    <property type="molecule type" value="Genomic_DNA"/>
</dbReference>
<reference evidence="1 2" key="1">
    <citation type="submission" date="2019-03" db="EMBL/GenBank/DDBJ databases">
        <title>Rhodobacteraceae bacterium SM1902, a new member of the family Rhodobacteraceae isolated from Yantai.</title>
        <authorList>
            <person name="Sun Y."/>
        </authorList>
    </citation>
    <scope>NUCLEOTIDE SEQUENCE [LARGE SCALE GENOMIC DNA]</scope>
    <source>
        <strain evidence="1 2">SM1902</strain>
    </source>
</reference>
<accession>A0A4R6B5E6</accession>
<evidence type="ECO:0000313" key="2">
    <source>
        <dbReference type="Proteomes" id="UP000294562"/>
    </source>
</evidence>
<dbReference type="InterPro" id="IPR021727">
    <property type="entry name" value="DUF3299"/>
</dbReference>
<organism evidence="1 2">
    <name type="scientific">Meridianimarinicoccus aquatilis</name>
    <dbReference type="NCBI Taxonomy" id="2552766"/>
    <lineage>
        <taxon>Bacteria</taxon>
        <taxon>Pseudomonadati</taxon>
        <taxon>Pseudomonadota</taxon>
        <taxon>Alphaproteobacteria</taxon>
        <taxon>Rhodobacterales</taxon>
        <taxon>Paracoccaceae</taxon>
        <taxon>Meridianimarinicoccus</taxon>
    </lineage>
</organism>
<dbReference type="Proteomes" id="UP000294562">
    <property type="component" value="Unassembled WGS sequence"/>
</dbReference>
<keyword evidence="2" id="KW-1185">Reference proteome</keyword>
<proteinExistence type="predicted"/>
<evidence type="ECO:0000313" key="1">
    <source>
        <dbReference type="EMBL" id="TDL91328.1"/>
    </source>
</evidence>
<dbReference type="Gene3D" id="2.40.50.870">
    <property type="entry name" value="Protein of unknown function (DUF3299)"/>
    <property type="match status" value="1"/>
</dbReference>
<gene>
    <name evidence="1" type="ORF">E2L05_00920</name>
</gene>
<protein>
    <submittedName>
        <fullName evidence="1">DUF3299 domain-containing protein</fullName>
    </submittedName>
</protein>
<sequence length="238" mass="25848">MVVGLSIPVAADATTPVEWQDLPDPASQEFEDPYRDLGQETLEGVIEVARLRAMQEQTGSLQGDDAARLEASLTSLEEQGIDADVLISQRWIVAERREAAATLGNAAFDGAEVTISGFAIPAPPETDGTSVAYLVEQRGMCSHMPPPMPNQMIRVRLTSDWTPDYMHQPVSLTGRLRINPTQEVFRVVDGEVPMSATWQLDAVAVQTYSAAPLAAEASSEWVDQLRAKLKANKAETGE</sequence>
<comment type="caution">
    <text evidence="1">The sequence shown here is derived from an EMBL/GenBank/DDBJ whole genome shotgun (WGS) entry which is preliminary data.</text>
</comment>